<reference evidence="4 5" key="2">
    <citation type="journal article" date="2010" name="Stand. Genomic Sci.">
        <title>Complete genome sequence of Desulfohalobium retbaense type strain (HR(100)).</title>
        <authorList>
            <person name="Spring S."/>
            <person name="Nolan M."/>
            <person name="Lapidus A."/>
            <person name="Glavina Del Rio T."/>
            <person name="Copeland A."/>
            <person name="Tice H."/>
            <person name="Cheng J.F."/>
            <person name="Lucas S."/>
            <person name="Land M."/>
            <person name="Chen F."/>
            <person name="Bruce D."/>
            <person name="Goodwin L."/>
            <person name="Pitluck S."/>
            <person name="Ivanova N."/>
            <person name="Mavromatis K."/>
            <person name="Mikhailova N."/>
            <person name="Pati A."/>
            <person name="Chen A."/>
            <person name="Palaniappan K."/>
            <person name="Hauser L."/>
            <person name="Chang Y.J."/>
            <person name="Jeffries C.D."/>
            <person name="Munk C."/>
            <person name="Kiss H."/>
            <person name="Chain P."/>
            <person name="Han C."/>
            <person name="Brettin T."/>
            <person name="Detter J.C."/>
            <person name="Schuler E."/>
            <person name="Goker M."/>
            <person name="Rohde M."/>
            <person name="Bristow J."/>
            <person name="Eisen J.A."/>
            <person name="Markowitz V."/>
            <person name="Hugenholtz P."/>
            <person name="Kyrpides N.C."/>
            <person name="Klenk H.P."/>
        </authorList>
    </citation>
    <scope>NUCLEOTIDE SEQUENCE [LARGE SCALE GENOMIC DNA]</scope>
    <source>
        <strain evidence="4 5">DSM 5692</strain>
    </source>
</reference>
<proteinExistence type="inferred from homology"/>
<dbReference type="Pfam" id="PF01136">
    <property type="entry name" value="Peptidase_U32"/>
    <property type="match status" value="1"/>
</dbReference>
<protein>
    <submittedName>
        <fullName evidence="4">Peptidase U32</fullName>
    </submittedName>
</protein>
<sequence length="408" mass="45194">MSRGGLPELLAPAGDWERLRTALVYGADAVYLGGSGLDLRAQSKGFSPGELPAAVAFAARHSAKVYFCLNILARQHHLSQIEATLEQLAATPIHGLIVADPGVIALARRLAPGIPLHLSTQANTSNAASIAFWRDCGVQRVNLARELSGPEMRRIRREVPDMELESFVHGAQCMAISGRCLLSDHLNGRSANLGACTHPCRFGYRRHILEEGVRQGQPCWEIEQDRDFTHILAAEDLCLVPYLAWFVHQGWQSLKIEGRIKTCSYVGQVVDVYRTALDDIAARRFRRDTYLRELEPSATRNLGTGFFLPHARGLTLRAAPSYRTPIVARIERELAPGTWEISARHRFAVTDDIEIVAPGLQRPCLGSFGLEKEDGNRIETIHSGVRGRLRSDNPALRPDLLLRARLQA</sequence>
<evidence type="ECO:0000313" key="4">
    <source>
        <dbReference type="EMBL" id="ACV68008.1"/>
    </source>
</evidence>
<dbReference type="STRING" id="485915.Dret_0716"/>
<keyword evidence="1" id="KW-0645">Protease</keyword>
<evidence type="ECO:0000313" key="5">
    <source>
        <dbReference type="Proteomes" id="UP000001052"/>
    </source>
</evidence>
<dbReference type="GO" id="GO:0006508">
    <property type="term" value="P:proteolysis"/>
    <property type="evidence" value="ECO:0007669"/>
    <property type="project" value="UniProtKB-KW"/>
</dbReference>
<dbReference type="eggNOG" id="COG0826">
    <property type="taxonomic scope" value="Bacteria"/>
</dbReference>
<dbReference type="GO" id="GO:0008233">
    <property type="term" value="F:peptidase activity"/>
    <property type="evidence" value="ECO:0007669"/>
    <property type="project" value="UniProtKB-KW"/>
</dbReference>
<reference evidence="5" key="1">
    <citation type="submission" date="2009-09" db="EMBL/GenBank/DDBJ databases">
        <title>The complete chromosome of Desulfohalobium retbaense DSM 5692.</title>
        <authorList>
            <consortium name="US DOE Joint Genome Institute (JGI-PGF)"/>
            <person name="Lucas S."/>
            <person name="Copeland A."/>
            <person name="Lapidus A."/>
            <person name="Glavina del Rio T."/>
            <person name="Dalin E."/>
            <person name="Tice H."/>
            <person name="Bruce D."/>
            <person name="Goodwin L."/>
            <person name="Pitluck S."/>
            <person name="Kyrpides N."/>
            <person name="Mavromatis K."/>
            <person name="Ivanova N."/>
            <person name="Mikhailova N."/>
            <person name="Munk A.C."/>
            <person name="Brettin T."/>
            <person name="Detter J.C."/>
            <person name="Han C."/>
            <person name="Tapia R."/>
            <person name="Larimer F."/>
            <person name="Land M."/>
            <person name="Hauser L."/>
            <person name="Markowitz V."/>
            <person name="Cheng J.-F."/>
            <person name="Hugenholtz P."/>
            <person name="Woyke T."/>
            <person name="Wu D."/>
            <person name="Spring S."/>
            <person name="Klenk H.-P."/>
            <person name="Eisen J.A."/>
        </authorList>
    </citation>
    <scope>NUCLEOTIDE SEQUENCE [LARGE SCALE GENOMIC DNA]</scope>
    <source>
        <strain evidence="5">DSM 5692</strain>
    </source>
</reference>
<evidence type="ECO:0000256" key="2">
    <source>
        <dbReference type="ARBA" id="ARBA00022801"/>
    </source>
</evidence>
<dbReference type="KEGG" id="drt:Dret_0716"/>
<comment type="similarity">
    <text evidence="3">Belongs to the peptidase U32 family.</text>
</comment>
<keyword evidence="5" id="KW-1185">Reference proteome</keyword>
<accession>C8X0R1</accession>
<name>C8X0R1_DESRD</name>
<dbReference type="InterPro" id="IPR051454">
    <property type="entry name" value="RNA/ubiquinone_mod_enzymes"/>
</dbReference>
<evidence type="ECO:0000256" key="3">
    <source>
        <dbReference type="ARBA" id="ARBA00038374"/>
    </source>
</evidence>
<dbReference type="RefSeq" id="WP_015751166.1">
    <property type="nucleotide sequence ID" value="NC_013223.1"/>
</dbReference>
<dbReference type="PANTHER" id="PTHR30217">
    <property type="entry name" value="PEPTIDASE U32 FAMILY"/>
    <property type="match status" value="1"/>
</dbReference>
<dbReference type="PANTHER" id="PTHR30217:SF6">
    <property type="entry name" value="TRNA HYDROXYLATION PROTEIN P"/>
    <property type="match status" value="1"/>
</dbReference>
<dbReference type="HOGENOM" id="CLU_011540_0_2_7"/>
<gene>
    <name evidence="4" type="ordered locus">Dret_0716</name>
</gene>
<dbReference type="EMBL" id="CP001734">
    <property type="protein sequence ID" value="ACV68008.1"/>
    <property type="molecule type" value="Genomic_DNA"/>
</dbReference>
<dbReference type="InterPro" id="IPR001539">
    <property type="entry name" value="Peptidase_U32"/>
</dbReference>
<organism evidence="4 5">
    <name type="scientific">Desulfohalobium retbaense (strain ATCC 49708 / DSM 5692 / JCM 16813 / HR100)</name>
    <dbReference type="NCBI Taxonomy" id="485915"/>
    <lineage>
        <taxon>Bacteria</taxon>
        <taxon>Pseudomonadati</taxon>
        <taxon>Thermodesulfobacteriota</taxon>
        <taxon>Desulfovibrionia</taxon>
        <taxon>Desulfovibrionales</taxon>
        <taxon>Desulfohalobiaceae</taxon>
        <taxon>Desulfohalobium</taxon>
    </lineage>
</organism>
<dbReference type="AlphaFoldDB" id="C8X0R1"/>
<keyword evidence="2" id="KW-0378">Hydrolase</keyword>
<dbReference type="Proteomes" id="UP000001052">
    <property type="component" value="Chromosome"/>
</dbReference>
<evidence type="ECO:0000256" key="1">
    <source>
        <dbReference type="ARBA" id="ARBA00022670"/>
    </source>
</evidence>